<evidence type="ECO:0000256" key="1">
    <source>
        <dbReference type="SAM" id="Phobius"/>
    </source>
</evidence>
<proteinExistence type="predicted"/>
<keyword evidence="1" id="KW-0472">Membrane</keyword>
<comment type="caution">
    <text evidence="2">The sequence shown here is derived from an EMBL/GenBank/DDBJ whole genome shotgun (WGS) entry which is preliminary data.</text>
</comment>
<dbReference type="EMBL" id="JAHRIO010035655">
    <property type="protein sequence ID" value="MEQ2170106.1"/>
    <property type="molecule type" value="Genomic_DNA"/>
</dbReference>
<evidence type="ECO:0000313" key="3">
    <source>
        <dbReference type="Proteomes" id="UP001476798"/>
    </source>
</evidence>
<feature type="transmembrane region" description="Helical" evidence="1">
    <location>
        <begin position="23"/>
        <end position="46"/>
    </location>
</feature>
<protein>
    <submittedName>
        <fullName evidence="2">Uncharacterized protein</fullName>
    </submittedName>
</protein>
<reference evidence="2 3" key="1">
    <citation type="submission" date="2021-06" db="EMBL/GenBank/DDBJ databases">
        <authorList>
            <person name="Palmer J.M."/>
        </authorList>
    </citation>
    <scope>NUCLEOTIDE SEQUENCE [LARGE SCALE GENOMIC DNA]</scope>
    <source>
        <strain evidence="2 3">GA_2019</strain>
        <tissue evidence="2">Muscle</tissue>
    </source>
</reference>
<dbReference type="Proteomes" id="UP001476798">
    <property type="component" value="Unassembled WGS sequence"/>
</dbReference>
<organism evidence="2 3">
    <name type="scientific">Goodea atripinnis</name>
    <dbReference type="NCBI Taxonomy" id="208336"/>
    <lineage>
        <taxon>Eukaryota</taxon>
        <taxon>Metazoa</taxon>
        <taxon>Chordata</taxon>
        <taxon>Craniata</taxon>
        <taxon>Vertebrata</taxon>
        <taxon>Euteleostomi</taxon>
        <taxon>Actinopterygii</taxon>
        <taxon>Neopterygii</taxon>
        <taxon>Teleostei</taxon>
        <taxon>Neoteleostei</taxon>
        <taxon>Acanthomorphata</taxon>
        <taxon>Ovalentaria</taxon>
        <taxon>Atherinomorphae</taxon>
        <taxon>Cyprinodontiformes</taxon>
        <taxon>Goodeidae</taxon>
        <taxon>Goodea</taxon>
    </lineage>
</organism>
<gene>
    <name evidence="2" type="ORF">GOODEAATRI_031889</name>
</gene>
<name>A0ABV0NFF2_9TELE</name>
<sequence length="101" mass="11718">MTSRNIHLNSAYPERPLGRPLELFFVLVALWLDLYIHWSILQYLYLPIVIIPHRFLLENYSGHYPVFSLSMGSVFPCSCYPPAHVLHLPVLGLNHWNASET</sequence>
<keyword evidence="3" id="KW-1185">Reference proteome</keyword>
<keyword evidence="1" id="KW-1133">Transmembrane helix</keyword>
<evidence type="ECO:0000313" key="2">
    <source>
        <dbReference type="EMBL" id="MEQ2170106.1"/>
    </source>
</evidence>
<keyword evidence="1" id="KW-0812">Transmembrane</keyword>
<accession>A0ABV0NFF2</accession>